<evidence type="ECO:0000256" key="6">
    <source>
        <dbReference type="ARBA" id="ARBA00022989"/>
    </source>
</evidence>
<evidence type="ECO:0000256" key="7">
    <source>
        <dbReference type="ARBA" id="ARBA00023136"/>
    </source>
</evidence>
<dbReference type="InterPro" id="IPR004626">
    <property type="entry name" value="RarD"/>
</dbReference>
<dbReference type="Pfam" id="PF00892">
    <property type="entry name" value="EamA"/>
    <property type="match status" value="2"/>
</dbReference>
<comment type="similarity">
    <text evidence="2">Belongs to the EamA transporter family.</text>
</comment>
<keyword evidence="5 8" id="KW-0812">Transmembrane</keyword>
<evidence type="ECO:0000256" key="4">
    <source>
        <dbReference type="ARBA" id="ARBA00022475"/>
    </source>
</evidence>
<comment type="subcellular location">
    <subcellularLocation>
        <location evidence="1">Cell membrane</location>
        <topology evidence="1">Multi-pass membrane protein</topology>
    </subcellularLocation>
</comment>
<feature type="transmembrane region" description="Helical" evidence="8">
    <location>
        <begin position="184"/>
        <end position="202"/>
    </location>
</feature>
<feature type="transmembrane region" description="Helical" evidence="8">
    <location>
        <begin position="157"/>
        <end position="172"/>
    </location>
</feature>
<reference evidence="10 11" key="1">
    <citation type="submission" date="2024-03" db="EMBL/GenBank/DDBJ databases">
        <title>Bacilli Hybrid Assemblies.</title>
        <authorList>
            <person name="Kovac J."/>
        </authorList>
    </citation>
    <scope>NUCLEOTIDE SEQUENCE [LARGE SCALE GENOMIC DNA]</scope>
    <source>
        <strain evidence="10 11">FSL R7-0666</strain>
    </source>
</reference>
<name>A0ABU9VE43_9BACI</name>
<keyword evidence="6 8" id="KW-1133">Transmembrane helix</keyword>
<evidence type="ECO:0000256" key="8">
    <source>
        <dbReference type="SAM" id="Phobius"/>
    </source>
</evidence>
<sequence length="307" mass="34070">MNKQNESAAAVFLGAGAYVLWGIMPLYWKMAGDVSSAEILAYRIIWAFLFMLIALAIMGKLTEVLQEMKKIWNHKKSLLAISAASVLITANWFIFIFAVNSDRIIDASLGYYINPLMNVVLATVILKEQLTKLEKVSVALAFVGVIVLTLYYGHVPWASILLAISFCSYGFIKRSVSIRPWTGLTVETLLMTPFAALFLFLLPEASYFSESVSTMLVLAGTGVITAVPLLLFAAAAQKLSFTVIGFLQYIAPTFMLIIGVFLYKEPFSGVQLTAFICIWIALGLFTYSKLQTRRRLKKLARTTQQPA</sequence>
<keyword evidence="11" id="KW-1185">Reference proteome</keyword>
<feature type="transmembrane region" description="Helical" evidence="8">
    <location>
        <begin position="241"/>
        <end position="263"/>
    </location>
</feature>
<accession>A0ABU9VE43</accession>
<dbReference type="InterPro" id="IPR037185">
    <property type="entry name" value="EmrE-like"/>
</dbReference>
<keyword evidence="7 8" id="KW-0472">Membrane</keyword>
<evidence type="ECO:0000313" key="11">
    <source>
        <dbReference type="Proteomes" id="UP001418796"/>
    </source>
</evidence>
<feature type="domain" description="EamA" evidence="9">
    <location>
        <begin position="160"/>
        <end position="285"/>
    </location>
</feature>
<keyword evidence="3" id="KW-0813">Transport</keyword>
<feature type="transmembrane region" description="Helical" evidence="8">
    <location>
        <begin position="109"/>
        <end position="126"/>
    </location>
</feature>
<comment type="caution">
    <text evidence="10">The sequence shown here is derived from an EMBL/GenBank/DDBJ whole genome shotgun (WGS) entry which is preliminary data.</text>
</comment>
<evidence type="ECO:0000256" key="5">
    <source>
        <dbReference type="ARBA" id="ARBA00022692"/>
    </source>
</evidence>
<feature type="transmembrane region" description="Helical" evidence="8">
    <location>
        <begin position="214"/>
        <end position="234"/>
    </location>
</feature>
<feature type="transmembrane region" description="Helical" evidence="8">
    <location>
        <begin position="78"/>
        <end position="97"/>
    </location>
</feature>
<evidence type="ECO:0000259" key="9">
    <source>
        <dbReference type="Pfam" id="PF00892"/>
    </source>
</evidence>
<dbReference type="NCBIfam" id="TIGR00688">
    <property type="entry name" value="rarD"/>
    <property type="match status" value="1"/>
</dbReference>
<gene>
    <name evidence="10" type="primary">rarD</name>
    <name evidence="10" type="ORF">MKY91_03190</name>
</gene>
<dbReference type="PANTHER" id="PTHR22911:SF137">
    <property type="entry name" value="SOLUTE CARRIER FAMILY 35 MEMBER G2-RELATED"/>
    <property type="match status" value="1"/>
</dbReference>
<feature type="transmembrane region" description="Helical" evidence="8">
    <location>
        <begin position="7"/>
        <end position="28"/>
    </location>
</feature>
<proteinExistence type="inferred from homology"/>
<evidence type="ECO:0000313" key="10">
    <source>
        <dbReference type="EMBL" id="MEN0642170.1"/>
    </source>
</evidence>
<dbReference type="PANTHER" id="PTHR22911">
    <property type="entry name" value="ACYL-MALONYL CONDENSING ENZYME-RELATED"/>
    <property type="match status" value="1"/>
</dbReference>
<evidence type="ECO:0000256" key="1">
    <source>
        <dbReference type="ARBA" id="ARBA00004651"/>
    </source>
</evidence>
<feature type="transmembrane region" description="Helical" evidence="8">
    <location>
        <begin position="40"/>
        <end position="58"/>
    </location>
</feature>
<keyword evidence="4" id="KW-1003">Cell membrane</keyword>
<evidence type="ECO:0000256" key="3">
    <source>
        <dbReference type="ARBA" id="ARBA00022448"/>
    </source>
</evidence>
<dbReference type="EMBL" id="JBCITK010000001">
    <property type="protein sequence ID" value="MEN0642170.1"/>
    <property type="molecule type" value="Genomic_DNA"/>
</dbReference>
<dbReference type="RefSeq" id="WP_343129320.1">
    <property type="nucleotide sequence ID" value="NZ_JBCITK010000001.1"/>
</dbReference>
<feature type="transmembrane region" description="Helical" evidence="8">
    <location>
        <begin position="133"/>
        <end position="151"/>
    </location>
</feature>
<dbReference type="Proteomes" id="UP001418796">
    <property type="component" value="Unassembled WGS sequence"/>
</dbReference>
<feature type="domain" description="EamA" evidence="9">
    <location>
        <begin position="10"/>
        <end position="149"/>
    </location>
</feature>
<dbReference type="SUPFAM" id="SSF103481">
    <property type="entry name" value="Multidrug resistance efflux transporter EmrE"/>
    <property type="match status" value="2"/>
</dbReference>
<evidence type="ECO:0000256" key="2">
    <source>
        <dbReference type="ARBA" id="ARBA00007362"/>
    </source>
</evidence>
<protein>
    <submittedName>
        <fullName evidence="10">EamA family transporter RarD</fullName>
    </submittedName>
</protein>
<feature type="transmembrane region" description="Helical" evidence="8">
    <location>
        <begin position="269"/>
        <end position="288"/>
    </location>
</feature>
<dbReference type="InterPro" id="IPR000620">
    <property type="entry name" value="EamA_dom"/>
</dbReference>
<organism evidence="10 11">
    <name type="scientific">Alkalicoccobacillus gibsonii</name>
    <dbReference type="NCBI Taxonomy" id="79881"/>
    <lineage>
        <taxon>Bacteria</taxon>
        <taxon>Bacillati</taxon>
        <taxon>Bacillota</taxon>
        <taxon>Bacilli</taxon>
        <taxon>Bacillales</taxon>
        <taxon>Bacillaceae</taxon>
        <taxon>Alkalicoccobacillus</taxon>
    </lineage>
</organism>